<organism evidence="3 4">
    <name type="scientific">Friedmanniomyces endolithicus</name>
    <dbReference type="NCBI Taxonomy" id="329885"/>
    <lineage>
        <taxon>Eukaryota</taxon>
        <taxon>Fungi</taxon>
        <taxon>Dikarya</taxon>
        <taxon>Ascomycota</taxon>
        <taxon>Pezizomycotina</taxon>
        <taxon>Dothideomycetes</taxon>
        <taxon>Dothideomycetidae</taxon>
        <taxon>Mycosphaerellales</taxon>
        <taxon>Teratosphaeriaceae</taxon>
        <taxon>Friedmanniomyces</taxon>
    </lineage>
</organism>
<evidence type="ECO:0000256" key="2">
    <source>
        <dbReference type="SAM" id="SignalP"/>
    </source>
</evidence>
<evidence type="ECO:0000313" key="4">
    <source>
        <dbReference type="Proteomes" id="UP000310066"/>
    </source>
</evidence>
<evidence type="ECO:0000256" key="1">
    <source>
        <dbReference type="SAM" id="MobiDB-lite"/>
    </source>
</evidence>
<dbReference type="STRING" id="329885.A0A4U0TVW4"/>
<proteinExistence type="predicted"/>
<dbReference type="EMBL" id="NAJP01000139">
    <property type="protein sequence ID" value="TKA26424.1"/>
    <property type="molecule type" value="Genomic_DNA"/>
</dbReference>
<evidence type="ECO:0000313" key="3">
    <source>
        <dbReference type="EMBL" id="TKA26424.1"/>
    </source>
</evidence>
<sequence length="1716" mass="168569">MPSLRLVLLDLTLVSFYSTSAHAAQPSFTTDSVSGVGSFILQGLGYTTDSASATFESTSISTAFDNKVASPLSSHYYANATASGNATSTVSSSGSITASTSVGSVTTSTTSSSTSTSTYIDTTTSSALVNVTTSSTPQSSYTTFTSLCTENGTLVTHTHSAPITSVGSTALSVSVSAQASNSSSSSLSGSSASPALNVTTSASYALNATTSASSALNTTISRSLTGGLYPSSNVSTSSPFSGPTHTYANSSVASYLNTTNITATPASTTATGPQRTLTTAGPWTVASNGSGYAYASRCNAEWSSYWTTSRTVNSPSLQEYATTYIITNYSAPLTTLCAGNTQINGPLVSTGTLELPWTTQSTVYNATVTLPPEPSCTVPLSQCSAVGVLPGWKYDVPPGCSTTSSCGGPCTIQGSAIQVLYFPLPTSVNATKDVCTASPAGALNSCPYGSWVTSTSTSTMTYTGVTVTGSSISTDSLGITSGGVQVSKIYTTTFVQTMPQCVYSSAGLPGWNNASSVVSNGATFYDNMMYLSFESIWAVNSCGSTIGTPRTGSLIGMPSSDVYSVCTQQAGSVAFPYNVQDLSGYVPQSAWNCQPYCEMVWSGIAVGSGAPSEALPGDTPADLDAYMQYASPGNFYVNDKQVFSTSGGYCAEYPLQEWYKPYIAVPPQVRRLDPAWESCVLALEGWYDPPTTISPATSVAGPSTPTAVYTTAQPGSTQTNALPSSTSTLTTVRSTSPASSAASASPYSSSSISSAAAASPTSATVPIAYSESTISSQVAAASTETTESNAQTSSHGLTASAYSSASGEATTQAISNIISALQPSKSSTPSTSDTTVVVSPSNTPTVPSSYSTAVQSPQPGNASPATSAGAQTAASEVISILTAAKSSSLPATTAVVVSTTLATNAPTPASYASNSVQTSQIAPSSAQTTIVSAGTSVIVSSILTVAQSSVPQATTAVVDSTTLVNNVPTPASYASNSAQTSQIAPASIQTTIVAAGTSVTVSQVSSGAAVVDGSTVSQGSKATINGQTVSVGQSGVQIGTTTVLADPTSSANPESGTSDPGSLGATAVVTANGQTLTAVKYSGSTIVAAGSSTVTLASNDPATISGQQVSVVSGGSGLVVNGGSTATFTYQAPSSSAPQVVTIGSSAYTVAQTSDAHGSSAIVVAAGGSTATLAAGQTTNLGGQTVVAQSSGGAVIGSGSYAATVQPASTPTTLVGGLHTGSTVLYSGSSSLQVIQAGSSVIFAGASSTVTLAQGASTVIAGHSVAAASSNGGAVVDGSSIGLNTPAATSNNAAVTAYSAVVTGSAGRQVTVSQQGSSVVFAAGTSTITLAQGSSTRFAGVSIAADPSAGGVVVGSSTISLGPGHPLATQAVVTASNGQHITALQQGPFVVIAAGTSTITLAQGSSTTFAGVSVAADPNAGGVVVGSSAISLGPAPTVAAQAIVTASNGQQITAVQQGSSVVVAVGGSSITVAQGLITTLAGQTIAAISAGNGVVVDGSTVLLTTPTLATSGAVFTDLAGQSVTILQQGSSYVVQDGTSTHVLPVGSATSVDGMTISAPSTGGAPMVNGQSVTLSSLATTTSELATEAIFAGSASQLATVLQVGSSYVVQDGSSTTTLGAGSTATFDGHTISVPTSGSVAVIDGSALLLSTATQSNMAQGKSSSATTSYKAPASSASSGAGAKSTLASSSISVKTTSISWLIGTGLLLSVIMGCCM</sequence>
<gene>
    <name evidence="3" type="ORF">B0A54_17180</name>
</gene>
<feature type="region of interest" description="Disordered" evidence="1">
    <location>
        <begin position="1661"/>
        <end position="1682"/>
    </location>
</feature>
<protein>
    <submittedName>
        <fullName evidence="3">Uncharacterized protein</fullName>
    </submittedName>
</protein>
<feature type="compositionally biased region" description="Low complexity" evidence="1">
    <location>
        <begin position="724"/>
        <end position="748"/>
    </location>
</feature>
<feature type="compositionally biased region" description="Polar residues" evidence="1">
    <location>
        <begin position="712"/>
        <end position="723"/>
    </location>
</feature>
<accession>A0A4U0TVW4</accession>
<feature type="compositionally biased region" description="Polar residues" evidence="1">
    <location>
        <begin position="853"/>
        <end position="868"/>
    </location>
</feature>
<reference evidence="3 4" key="1">
    <citation type="submission" date="2017-03" db="EMBL/GenBank/DDBJ databases">
        <title>Genomes of endolithic fungi from Antarctica.</title>
        <authorList>
            <person name="Coleine C."/>
            <person name="Masonjones S."/>
            <person name="Stajich J.E."/>
        </authorList>
    </citation>
    <scope>NUCLEOTIDE SEQUENCE [LARGE SCALE GENOMIC DNA]</scope>
    <source>
        <strain evidence="3 4">CCFEE 5311</strain>
    </source>
</reference>
<dbReference type="Proteomes" id="UP000310066">
    <property type="component" value="Unassembled WGS sequence"/>
</dbReference>
<comment type="caution">
    <text evidence="3">The sequence shown here is derived from an EMBL/GenBank/DDBJ whole genome shotgun (WGS) entry which is preliminary data.</text>
</comment>
<feature type="compositionally biased region" description="Low complexity" evidence="1">
    <location>
        <begin position="823"/>
        <end position="852"/>
    </location>
</feature>
<feature type="signal peptide" evidence="2">
    <location>
        <begin position="1"/>
        <end position="23"/>
    </location>
</feature>
<feature type="chain" id="PRO_5020278277" evidence="2">
    <location>
        <begin position="24"/>
        <end position="1716"/>
    </location>
</feature>
<feature type="region of interest" description="Disordered" evidence="1">
    <location>
        <begin position="96"/>
        <end position="118"/>
    </location>
</feature>
<name>A0A4U0TVW4_9PEZI</name>
<feature type="region of interest" description="Disordered" evidence="1">
    <location>
        <begin position="712"/>
        <end position="748"/>
    </location>
</feature>
<feature type="region of interest" description="Disordered" evidence="1">
    <location>
        <begin position="821"/>
        <end position="868"/>
    </location>
</feature>
<keyword evidence="2" id="KW-0732">Signal</keyword>
<dbReference type="OrthoDB" id="3920845at2759"/>